<proteinExistence type="predicted"/>
<dbReference type="Proteomes" id="UP001150217">
    <property type="component" value="Unassembled WGS sequence"/>
</dbReference>
<accession>A0ABQ8VEX5</accession>
<dbReference type="PROSITE" id="PS51257">
    <property type="entry name" value="PROKAR_LIPOPROTEIN"/>
    <property type="match status" value="1"/>
</dbReference>
<keyword evidence="1" id="KW-1133">Transmembrane helix</keyword>
<evidence type="ECO:0000313" key="3">
    <source>
        <dbReference type="Proteomes" id="UP001150217"/>
    </source>
</evidence>
<organism evidence="2 3">
    <name type="scientific">Lentinula lateritia</name>
    <dbReference type="NCBI Taxonomy" id="40482"/>
    <lineage>
        <taxon>Eukaryota</taxon>
        <taxon>Fungi</taxon>
        <taxon>Dikarya</taxon>
        <taxon>Basidiomycota</taxon>
        <taxon>Agaricomycotina</taxon>
        <taxon>Agaricomycetes</taxon>
        <taxon>Agaricomycetidae</taxon>
        <taxon>Agaricales</taxon>
        <taxon>Marasmiineae</taxon>
        <taxon>Omphalotaceae</taxon>
        <taxon>Lentinula</taxon>
    </lineage>
</organism>
<comment type="caution">
    <text evidence="2">The sequence shown here is derived from an EMBL/GenBank/DDBJ whole genome shotgun (WGS) entry which is preliminary data.</text>
</comment>
<keyword evidence="3" id="KW-1185">Reference proteome</keyword>
<name>A0ABQ8VEX5_9AGAR</name>
<sequence>MHRDWWYDIMLNLFIILGCVSVALTAALPPNPEHPSTSTFSLKPHSIVDVTLHGQVPANEAATRAARIEIQALLYQVSGNIDGTPDLTIHTIHWNEKPQGSTETPDRITFDASVSGLRPKDSGVYTGFYFYSGALPVPKEIKPGNPQSKKKRPVKSNERIERILNAKVTSPQGNVLLNLEVPENRILQTVGSSLNRESVTCSYLTIVPSVFRVQTPTRSDDEDLELGE</sequence>
<reference evidence="2" key="1">
    <citation type="submission" date="2022-08" db="EMBL/GenBank/DDBJ databases">
        <title>A Global Phylogenomic Analysis of the Shiitake Genus Lentinula.</title>
        <authorList>
            <consortium name="DOE Joint Genome Institute"/>
            <person name="Sierra-Patev S."/>
            <person name="Min B."/>
            <person name="Naranjo-Ortiz M."/>
            <person name="Looney B."/>
            <person name="Konkel Z."/>
            <person name="Slot J.C."/>
            <person name="Sakamoto Y."/>
            <person name="Steenwyk J.L."/>
            <person name="Rokas A."/>
            <person name="Carro J."/>
            <person name="Camarero S."/>
            <person name="Ferreira P."/>
            <person name="Molpeceres G."/>
            <person name="Ruiz-Duenas F.J."/>
            <person name="Serrano A."/>
            <person name="Henrissat B."/>
            <person name="Drula E."/>
            <person name="Hughes K.W."/>
            <person name="Mata J.L."/>
            <person name="Ishikawa N.K."/>
            <person name="Vargas-Isla R."/>
            <person name="Ushijima S."/>
            <person name="Smith C.A."/>
            <person name="Ahrendt S."/>
            <person name="Andreopoulos W."/>
            <person name="He G."/>
            <person name="Labutti K."/>
            <person name="Lipzen A."/>
            <person name="Ng V."/>
            <person name="Riley R."/>
            <person name="Sandor L."/>
            <person name="Barry K."/>
            <person name="Martinez A.T."/>
            <person name="Xiao Y."/>
            <person name="Gibbons J.G."/>
            <person name="Terashima K."/>
            <person name="Grigoriev I.V."/>
            <person name="Hibbett D.S."/>
        </authorList>
    </citation>
    <scope>NUCLEOTIDE SEQUENCE</scope>
    <source>
        <strain evidence="2">RHP3577 ss4</strain>
    </source>
</reference>
<gene>
    <name evidence="2" type="ORF">C8R41DRAFT_920208</name>
</gene>
<feature type="transmembrane region" description="Helical" evidence="1">
    <location>
        <begin position="9"/>
        <end position="28"/>
    </location>
</feature>
<protein>
    <submittedName>
        <fullName evidence="2">Uncharacterized protein</fullName>
    </submittedName>
</protein>
<keyword evidence="1" id="KW-0812">Transmembrane</keyword>
<evidence type="ECO:0000313" key="2">
    <source>
        <dbReference type="EMBL" id="KAJ4491841.1"/>
    </source>
</evidence>
<keyword evidence="1" id="KW-0472">Membrane</keyword>
<evidence type="ECO:0000256" key="1">
    <source>
        <dbReference type="SAM" id="Phobius"/>
    </source>
</evidence>
<dbReference type="EMBL" id="JANVFT010000040">
    <property type="protein sequence ID" value="KAJ4491841.1"/>
    <property type="molecule type" value="Genomic_DNA"/>
</dbReference>